<dbReference type="PANTHER" id="PTHR46289">
    <property type="entry name" value="52 KDA REPRESSOR OF THE INHIBITOR OF THE PROTEIN KINASE-LIKE PROTEIN-RELATED"/>
    <property type="match status" value="1"/>
</dbReference>
<evidence type="ECO:0000313" key="3">
    <source>
        <dbReference type="Proteomes" id="UP001153636"/>
    </source>
</evidence>
<dbReference type="InterPro" id="IPR025398">
    <property type="entry name" value="DUF4371"/>
</dbReference>
<organism evidence="2 3">
    <name type="scientific">Psylliodes chrysocephalus</name>
    <dbReference type="NCBI Taxonomy" id="3402493"/>
    <lineage>
        <taxon>Eukaryota</taxon>
        <taxon>Metazoa</taxon>
        <taxon>Ecdysozoa</taxon>
        <taxon>Arthropoda</taxon>
        <taxon>Hexapoda</taxon>
        <taxon>Insecta</taxon>
        <taxon>Pterygota</taxon>
        <taxon>Neoptera</taxon>
        <taxon>Endopterygota</taxon>
        <taxon>Coleoptera</taxon>
        <taxon>Polyphaga</taxon>
        <taxon>Cucujiformia</taxon>
        <taxon>Chrysomeloidea</taxon>
        <taxon>Chrysomelidae</taxon>
        <taxon>Galerucinae</taxon>
        <taxon>Alticini</taxon>
        <taxon>Psylliodes</taxon>
    </lineage>
</organism>
<dbReference type="AlphaFoldDB" id="A0A9P0GL97"/>
<evidence type="ECO:0000259" key="1">
    <source>
        <dbReference type="Pfam" id="PF14291"/>
    </source>
</evidence>
<accession>A0A9P0GL97</accession>
<name>A0A9P0GL97_9CUCU</name>
<evidence type="ECO:0000313" key="2">
    <source>
        <dbReference type="EMBL" id="CAH1115297.1"/>
    </source>
</evidence>
<dbReference type="OrthoDB" id="6601747at2759"/>
<dbReference type="PANTHER" id="PTHR46289:SF14">
    <property type="entry name" value="DUF4371 DOMAIN-CONTAINING PROTEIN"/>
    <property type="match status" value="1"/>
</dbReference>
<gene>
    <name evidence="2" type="ORF">PSYICH_LOCUS15653</name>
</gene>
<keyword evidence="3" id="KW-1185">Reference proteome</keyword>
<dbReference type="InterPro" id="IPR052958">
    <property type="entry name" value="IFN-induced_PKR_regulator"/>
</dbReference>
<dbReference type="Proteomes" id="UP001153636">
    <property type="component" value="Chromosome 9"/>
</dbReference>
<sequence length="294" mass="33257">MVYTVLADETADISGKEQLSIGLRFYDESKEKVRKEFVGFVELTAQDASTIAKAIDNILVSYNFLPQNCVGLGFDGCATMAENPPLGGILHLNFHDYVRQDGLKNIKVFDYLHKISRRLSKHLKNNLPKETTRKSAYQLHSAVTKSSLVVALTIVAKHSALLEPVLNALQALSIDLIQLQEHINVILNVLNKNRQDADLVTAEIIIKAQDLVRELEIEISIPRLDNKQIHRSNYPLDSDSDYWKCPLIIPYLDLILSSLNSRFSQEHTPAFALTKLHPLYMLNMDISHVKENTR</sequence>
<dbReference type="EMBL" id="OV651821">
    <property type="protein sequence ID" value="CAH1115297.1"/>
    <property type="molecule type" value="Genomic_DNA"/>
</dbReference>
<reference evidence="2" key="1">
    <citation type="submission" date="2022-01" db="EMBL/GenBank/DDBJ databases">
        <authorList>
            <person name="King R."/>
        </authorList>
    </citation>
    <scope>NUCLEOTIDE SEQUENCE</scope>
</reference>
<protein>
    <recommendedName>
        <fullName evidence="1">DUF4371 domain-containing protein</fullName>
    </recommendedName>
</protein>
<feature type="domain" description="DUF4371" evidence="1">
    <location>
        <begin position="2"/>
        <end position="81"/>
    </location>
</feature>
<proteinExistence type="predicted"/>
<dbReference type="Pfam" id="PF14291">
    <property type="entry name" value="DUF4371"/>
    <property type="match status" value="1"/>
</dbReference>